<proteinExistence type="inferred from homology"/>
<evidence type="ECO:0000313" key="2">
    <source>
        <dbReference type="EMBL" id="SMC04728.1"/>
    </source>
</evidence>
<dbReference type="SUPFAM" id="SSF159127">
    <property type="entry name" value="HupF/HypC-like"/>
    <property type="match status" value="1"/>
</dbReference>
<organism evidence="2 3">
    <name type="scientific">Sulfobacillus thermosulfidooxidans (strain DSM 9293 / VKM B-1269 / AT-1)</name>
    <dbReference type="NCBI Taxonomy" id="929705"/>
    <lineage>
        <taxon>Bacteria</taxon>
        <taxon>Bacillati</taxon>
        <taxon>Bacillota</taxon>
        <taxon>Clostridia</taxon>
        <taxon>Eubacteriales</taxon>
        <taxon>Clostridiales Family XVII. Incertae Sedis</taxon>
        <taxon>Sulfobacillus</taxon>
    </lineage>
</organism>
<sequence>MKSSSLFLSLQGLPQYEAHCVTCSDELQKFHVLAIDSLQLMAQVRGDTEETWVDITFVPDLAVGDDILCHGGTALAKVTESEDIS</sequence>
<evidence type="ECO:0000256" key="1">
    <source>
        <dbReference type="ARBA" id="ARBA00006018"/>
    </source>
</evidence>
<keyword evidence="3" id="KW-1185">Reference proteome</keyword>
<evidence type="ECO:0000313" key="3">
    <source>
        <dbReference type="Proteomes" id="UP000192660"/>
    </source>
</evidence>
<dbReference type="OrthoDB" id="162952at2"/>
<comment type="similarity">
    <text evidence="1">Belongs to the HupF/HypC family.</text>
</comment>
<dbReference type="InterPro" id="IPR001109">
    <property type="entry name" value="Hydrogenase_HupF/HypC"/>
</dbReference>
<dbReference type="Gene3D" id="2.30.30.140">
    <property type="match status" value="1"/>
</dbReference>
<dbReference type="RefSeq" id="WP_020375842.1">
    <property type="nucleotide sequence ID" value="NZ_FWWY01000001.1"/>
</dbReference>
<dbReference type="Proteomes" id="UP000192660">
    <property type="component" value="Unassembled WGS sequence"/>
</dbReference>
<protein>
    <submittedName>
        <fullName evidence="2">HupF/HypC family protein</fullName>
    </submittedName>
</protein>
<dbReference type="EMBL" id="FWWY01000001">
    <property type="protein sequence ID" value="SMC04728.1"/>
    <property type="molecule type" value="Genomic_DNA"/>
</dbReference>
<dbReference type="AlphaFoldDB" id="A0A1W1WEJ9"/>
<accession>A0A1W1WEJ9</accession>
<gene>
    <name evidence="2" type="ORF">SAMN00768000_1806</name>
</gene>
<dbReference type="Pfam" id="PF01455">
    <property type="entry name" value="HupF_HypC"/>
    <property type="match status" value="1"/>
</dbReference>
<dbReference type="STRING" id="28034.BFX07_01710"/>
<name>A0A1W1WEJ9_SULTA</name>
<reference evidence="3" key="1">
    <citation type="submission" date="2017-04" db="EMBL/GenBank/DDBJ databases">
        <authorList>
            <person name="Varghese N."/>
            <person name="Submissions S."/>
        </authorList>
    </citation>
    <scope>NUCLEOTIDE SEQUENCE [LARGE SCALE GENOMIC DNA]</scope>
    <source>
        <strain evidence="3">DSM 9293</strain>
    </source>
</reference>